<proteinExistence type="predicted"/>
<keyword evidence="1" id="KW-0732">Signal</keyword>
<keyword evidence="4" id="KW-1185">Reference proteome</keyword>
<dbReference type="InterPro" id="IPR008258">
    <property type="entry name" value="Transglycosylase_SLT_dom_1"/>
</dbReference>
<protein>
    <submittedName>
        <fullName evidence="3">Cell wall-binding protein</fullName>
    </submittedName>
</protein>
<reference evidence="3 4" key="1">
    <citation type="submission" date="2021-01" db="EMBL/GenBank/DDBJ databases">
        <title>Genomic Encyclopedia of Type Strains, Phase IV (KMG-IV): sequencing the most valuable type-strain genomes for metagenomic binning, comparative biology and taxonomic classification.</title>
        <authorList>
            <person name="Goeker M."/>
        </authorList>
    </citation>
    <scope>NUCLEOTIDE SEQUENCE [LARGE SCALE GENOMIC DNA]</scope>
    <source>
        <strain evidence="3 4">DSM 25879</strain>
    </source>
</reference>
<dbReference type="SUPFAM" id="SSF53955">
    <property type="entry name" value="Lysozyme-like"/>
    <property type="match status" value="1"/>
</dbReference>
<dbReference type="PANTHER" id="PTHR30032:SF8">
    <property type="entry name" value="GERMINATION-SPECIFIC N-ACETYLMURAMOYL-L-ALANINE AMIDASE"/>
    <property type="match status" value="1"/>
</dbReference>
<evidence type="ECO:0000259" key="2">
    <source>
        <dbReference type="Pfam" id="PF01464"/>
    </source>
</evidence>
<evidence type="ECO:0000256" key="1">
    <source>
        <dbReference type="SAM" id="SignalP"/>
    </source>
</evidence>
<feature type="chain" id="PRO_5045289595" evidence="1">
    <location>
        <begin position="24"/>
        <end position="595"/>
    </location>
</feature>
<feature type="signal peptide" evidence="1">
    <location>
        <begin position="1"/>
        <end position="23"/>
    </location>
</feature>
<dbReference type="EMBL" id="JAFBED010000001">
    <property type="protein sequence ID" value="MBM7618427.1"/>
    <property type="molecule type" value="Genomic_DNA"/>
</dbReference>
<dbReference type="InterPro" id="IPR007253">
    <property type="entry name" value="Cell_wall-bd_2"/>
</dbReference>
<dbReference type="Gene3D" id="1.10.530.10">
    <property type="match status" value="1"/>
</dbReference>
<sequence length="595" mass="64851">MKKKNRFVILIMSLLLVFPHATSAEQTITGGCVQPSNGEIDRMLTSEALKHDVPPEIVKAIAFVEAFGWVHCEDGETIISGDGGIGIMQVTDPENEYNLDEERLHTDIAYNISAGVSILNDKFGYSGSVIPLMNDGDRDKLENWYFAVMAYNGLVQKNSPRLKKDGSRNTNTYQDKVFHWIYENNLELPLNLGLDEVLLEDLIYRDNGTIGFRKLSYNTGGPLQSTRHKFEKNDLVVVTAGASLRELPFSKSNPKGKAEREVVTIEDAFSFDQSNNNYNHFVWYPIVTKNQSNSGFVASPYLAPFGKRISGPDRFETAIEISKQGWDKAETVILARSEDFPDALAGAPLAYKLNAPILLTKQSSLNEKTKARIIELGAKKVIILGGKSAVSDNVESSLKKAGVAIVDRIGGATRYETARLIAEELGGNPEKAIVAYGKNFPDALAIAPYAAKNGYPILLTDTSSLNSSTAKAIAESKIGKAIVVGGTAAVSDKTFSQLPNGSIRIRGANRYATSVEIINQLNMPTDIIYNATGQNFADALTGSVLAAKKNSSILLIDDQVRPEITNLIRSKKLDTFHVLGGRGAVSDKAVNNLLK</sequence>
<dbReference type="Proteomes" id="UP000737402">
    <property type="component" value="Unassembled WGS sequence"/>
</dbReference>
<dbReference type="InterPro" id="IPR051922">
    <property type="entry name" value="Bact_Sporulation_Assoc"/>
</dbReference>
<evidence type="ECO:0000313" key="4">
    <source>
        <dbReference type="Proteomes" id="UP000737402"/>
    </source>
</evidence>
<dbReference type="Gene3D" id="3.40.50.12090">
    <property type="match status" value="2"/>
</dbReference>
<evidence type="ECO:0000313" key="3">
    <source>
        <dbReference type="EMBL" id="MBM7618427.1"/>
    </source>
</evidence>
<dbReference type="PANTHER" id="PTHR30032">
    <property type="entry name" value="N-ACETYLMURAMOYL-L-ALANINE AMIDASE-RELATED"/>
    <property type="match status" value="1"/>
</dbReference>
<gene>
    <name evidence="3" type="ORF">JOC95_000269</name>
</gene>
<organism evidence="3 4">
    <name type="scientific">Sutcliffiella tianshenii</name>
    <dbReference type="NCBI Taxonomy" id="1463404"/>
    <lineage>
        <taxon>Bacteria</taxon>
        <taxon>Bacillati</taxon>
        <taxon>Bacillota</taxon>
        <taxon>Bacilli</taxon>
        <taxon>Bacillales</taxon>
        <taxon>Bacillaceae</taxon>
        <taxon>Sutcliffiella</taxon>
    </lineage>
</organism>
<dbReference type="InterPro" id="IPR023346">
    <property type="entry name" value="Lysozyme-like_dom_sf"/>
</dbReference>
<dbReference type="Pfam" id="PF04122">
    <property type="entry name" value="CW_binding_2"/>
    <property type="match status" value="3"/>
</dbReference>
<comment type="caution">
    <text evidence="3">The sequence shown here is derived from an EMBL/GenBank/DDBJ whole genome shotgun (WGS) entry which is preliminary data.</text>
</comment>
<dbReference type="Pfam" id="PF01464">
    <property type="entry name" value="SLT"/>
    <property type="match status" value="1"/>
</dbReference>
<feature type="domain" description="Transglycosylase SLT" evidence="2">
    <location>
        <begin position="47"/>
        <end position="172"/>
    </location>
</feature>
<name>A0ABS2NUZ7_9BACI</name>
<accession>A0ABS2NUZ7</accession>
<dbReference type="RefSeq" id="WP_204412699.1">
    <property type="nucleotide sequence ID" value="NZ_JAFBED010000001.1"/>
</dbReference>